<dbReference type="SUPFAM" id="SSF53067">
    <property type="entry name" value="Actin-like ATPase domain"/>
    <property type="match status" value="1"/>
</dbReference>
<gene>
    <name evidence="2" type="ORF">D5S18_00940</name>
</gene>
<name>A0A3A4KWQ8_9NOCA</name>
<protein>
    <submittedName>
        <fullName evidence="2">ROK family protein</fullName>
    </submittedName>
</protein>
<dbReference type="InterPro" id="IPR000600">
    <property type="entry name" value="ROK"/>
</dbReference>
<evidence type="ECO:0000256" key="1">
    <source>
        <dbReference type="ARBA" id="ARBA00006479"/>
    </source>
</evidence>
<dbReference type="InterPro" id="IPR043129">
    <property type="entry name" value="ATPase_NBD"/>
</dbReference>
<evidence type="ECO:0000313" key="2">
    <source>
        <dbReference type="EMBL" id="RJO79871.1"/>
    </source>
</evidence>
<dbReference type="Gene3D" id="3.30.420.40">
    <property type="match status" value="2"/>
</dbReference>
<dbReference type="PANTHER" id="PTHR18964:SF169">
    <property type="entry name" value="N-ACETYLMANNOSAMINE KINASE"/>
    <property type="match status" value="1"/>
</dbReference>
<dbReference type="AlphaFoldDB" id="A0A3A4KWQ8"/>
<accession>A0A3A4KWQ8</accession>
<reference evidence="2 3" key="1">
    <citation type="submission" date="2018-09" db="EMBL/GenBank/DDBJ databases">
        <title>YIM PH21274 draft genome.</title>
        <authorList>
            <person name="Miao C."/>
        </authorList>
    </citation>
    <scope>NUCLEOTIDE SEQUENCE [LARGE SCALE GENOMIC DNA]</scope>
    <source>
        <strain evidence="2 3">YIM PH 21724</strain>
    </source>
</reference>
<dbReference type="Proteomes" id="UP000266677">
    <property type="component" value="Unassembled WGS sequence"/>
</dbReference>
<dbReference type="Pfam" id="PF00480">
    <property type="entry name" value="ROK"/>
    <property type="match status" value="1"/>
</dbReference>
<dbReference type="EMBL" id="QZFU01000006">
    <property type="protein sequence ID" value="RJO79871.1"/>
    <property type="molecule type" value="Genomic_DNA"/>
</dbReference>
<comment type="similarity">
    <text evidence="1">Belongs to the ROK (NagC/XylR) family.</text>
</comment>
<keyword evidence="3" id="KW-1185">Reference proteome</keyword>
<sequence length="297" mass="29568">MSVLTLAIGPEGFTAGRVDEGAIESEAQRVELPAKRVWDQCADLLLKLAAGAEIGAVGIASVGPIDLRAGVIAPTEIREWRAGFDIAGAVNKIFPAATVSLALDGSCLAIAERAVGAAGSAADLLAISVSNRVVAGVVAGGFTVVGRTGNAGHLGHMLVPGFDESCTCGGRGCLEAVAGGAALVRWAGAHGWVGDSVADLVDAALAEDPIAVAAMERAGTALGRVIVSVAALLDLEIAVIGGELARSGPALWKPLNASIATHARLSFLPGLRAVPSNLGADAALRGAGIIAISSLPD</sequence>
<organism evidence="2 3">
    <name type="scientific">Nocardia panacis</name>
    <dbReference type="NCBI Taxonomy" id="2340916"/>
    <lineage>
        <taxon>Bacteria</taxon>
        <taxon>Bacillati</taxon>
        <taxon>Actinomycetota</taxon>
        <taxon>Actinomycetes</taxon>
        <taxon>Mycobacteriales</taxon>
        <taxon>Nocardiaceae</taxon>
        <taxon>Nocardia</taxon>
    </lineage>
</organism>
<proteinExistence type="inferred from homology"/>
<evidence type="ECO:0000313" key="3">
    <source>
        <dbReference type="Proteomes" id="UP000266677"/>
    </source>
</evidence>
<dbReference type="RefSeq" id="WP_120036953.1">
    <property type="nucleotide sequence ID" value="NZ_QZFU01000006.1"/>
</dbReference>
<comment type="caution">
    <text evidence="2">The sequence shown here is derived from an EMBL/GenBank/DDBJ whole genome shotgun (WGS) entry which is preliminary data.</text>
</comment>
<dbReference type="OrthoDB" id="8772678at2"/>
<dbReference type="PANTHER" id="PTHR18964">
    <property type="entry name" value="ROK (REPRESSOR, ORF, KINASE) FAMILY"/>
    <property type="match status" value="1"/>
</dbReference>